<proteinExistence type="predicted"/>
<accession>A0A9W4DI27</accession>
<gene>
    <name evidence="1" type="ORF">SCOCK_10120</name>
</gene>
<reference evidence="1" key="1">
    <citation type="submission" date="2021-05" db="EMBL/GenBank/DDBJ databases">
        <authorList>
            <person name="Arsene-Ploetze F."/>
        </authorList>
    </citation>
    <scope>NUCLEOTIDE SEQUENCE</scope>
    <source>
        <strain evidence="1">DSM 42138</strain>
    </source>
</reference>
<keyword evidence="2" id="KW-1185">Reference proteome</keyword>
<sequence>MVGSAAPDGPAGAGRFWLTWDRAVAPHAATPAEIAQRARPARRRRRTRATRYVFMAGLQRDLVRESAVGSAVSAQAPRNGSLRVGVCPRFTAQSHFSGQVRSLRDRRQGTRNRR</sequence>
<dbReference type="AlphaFoldDB" id="A0A9W4DI27"/>
<organism evidence="1 2">
    <name type="scientific">Actinacidiphila cocklensis</name>
    <dbReference type="NCBI Taxonomy" id="887465"/>
    <lineage>
        <taxon>Bacteria</taxon>
        <taxon>Bacillati</taxon>
        <taxon>Actinomycetota</taxon>
        <taxon>Actinomycetes</taxon>
        <taxon>Kitasatosporales</taxon>
        <taxon>Streptomycetaceae</taxon>
        <taxon>Actinacidiphila</taxon>
    </lineage>
</organism>
<dbReference type="Proteomes" id="UP001152519">
    <property type="component" value="Unassembled WGS sequence"/>
</dbReference>
<protein>
    <submittedName>
        <fullName evidence="1">Uncharacterized protein</fullName>
    </submittedName>
</protein>
<name>A0A9W4DI27_9ACTN</name>
<evidence type="ECO:0000313" key="2">
    <source>
        <dbReference type="Proteomes" id="UP001152519"/>
    </source>
</evidence>
<comment type="caution">
    <text evidence="1">The sequence shown here is derived from an EMBL/GenBank/DDBJ whole genome shotgun (WGS) entry which is preliminary data.</text>
</comment>
<evidence type="ECO:0000313" key="1">
    <source>
        <dbReference type="EMBL" id="CAG6390652.1"/>
    </source>
</evidence>
<dbReference type="EMBL" id="CAJSLV010000001">
    <property type="protein sequence ID" value="CAG6390652.1"/>
    <property type="molecule type" value="Genomic_DNA"/>
</dbReference>